<dbReference type="SUPFAM" id="SSF56176">
    <property type="entry name" value="FAD-binding/transporter-associated domain-like"/>
    <property type="match status" value="1"/>
</dbReference>
<keyword evidence="7" id="KW-1185">Reference proteome</keyword>
<keyword evidence="2" id="KW-0285">Flavoprotein</keyword>
<evidence type="ECO:0000313" key="6">
    <source>
        <dbReference type="EMBL" id="CAP92192.1"/>
    </source>
</evidence>
<organism evidence="6 7">
    <name type="scientific">Penicillium rubens (strain ATCC 28089 / DSM 1075 / NRRL 1951 / Wisconsin 54-1255)</name>
    <name type="common">Penicillium chrysogenum</name>
    <dbReference type="NCBI Taxonomy" id="500485"/>
    <lineage>
        <taxon>Eukaryota</taxon>
        <taxon>Fungi</taxon>
        <taxon>Dikarya</taxon>
        <taxon>Ascomycota</taxon>
        <taxon>Pezizomycotina</taxon>
        <taxon>Eurotiomycetes</taxon>
        <taxon>Eurotiomycetidae</taxon>
        <taxon>Eurotiales</taxon>
        <taxon>Aspergillaceae</taxon>
        <taxon>Penicillium</taxon>
        <taxon>Penicillium chrysogenum species complex</taxon>
    </lineage>
</organism>
<dbReference type="GO" id="GO:0071949">
    <property type="term" value="F:FAD binding"/>
    <property type="evidence" value="ECO:0007669"/>
    <property type="project" value="InterPro"/>
</dbReference>
<feature type="domain" description="FAD-binding PCMH-type" evidence="5">
    <location>
        <begin position="40"/>
        <end position="209"/>
    </location>
</feature>
<dbReference type="OMA" id="DCLELYN"/>
<dbReference type="Pfam" id="PF08031">
    <property type="entry name" value="BBE"/>
    <property type="match status" value="1"/>
</dbReference>
<dbReference type="InterPro" id="IPR016169">
    <property type="entry name" value="FAD-bd_PCMH_sub2"/>
</dbReference>
<dbReference type="PANTHER" id="PTHR42973">
    <property type="entry name" value="BINDING OXIDOREDUCTASE, PUTATIVE (AFU_ORTHOLOGUE AFUA_1G17690)-RELATED"/>
    <property type="match status" value="1"/>
</dbReference>
<reference evidence="6 7" key="1">
    <citation type="journal article" date="2008" name="Nat. Biotechnol.">
        <title>Genome sequencing and analysis of the filamentous fungus Penicillium chrysogenum.</title>
        <authorList>
            <person name="van den Berg M.A."/>
            <person name="Albang R."/>
            <person name="Albermann K."/>
            <person name="Badger J.H."/>
            <person name="Daran J.-M."/>
            <person name="Driessen A.J.M."/>
            <person name="Garcia-Estrada C."/>
            <person name="Fedorova N.D."/>
            <person name="Harris D.M."/>
            <person name="Heijne W.H.M."/>
            <person name="Joardar V.S."/>
            <person name="Kiel J.A.K.W."/>
            <person name="Kovalchuk A."/>
            <person name="Martin J.F."/>
            <person name="Nierman W.C."/>
            <person name="Nijland J.G."/>
            <person name="Pronk J.T."/>
            <person name="Roubos J.A."/>
            <person name="van der Klei I.J."/>
            <person name="van Peij N.N.M.E."/>
            <person name="Veenhuis M."/>
            <person name="von Doehren H."/>
            <person name="Wagner C."/>
            <person name="Wortman J.R."/>
            <person name="Bovenberg R.A.L."/>
        </authorList>
    </citation>
    <scope>NUCLEOTIDE SEQUENCE [LARGE SCALE GENOMIC DNA]</scope>
    <source>
        <strain evidence="7">ATCC 28089 / DSM 1075 / NRRL 1951 / Wisconsin 54-1255</strain>
    </source>
</reference>
<dbReference type="AlphaFoldDB" id="B6H4X7"/>
<keyword evidence="3" id="KW-0274">FAD</keyword>
<evidence type="ECO:0000256" key="2">
    <source>
        <dbReference type="ARBA" id="ARBA00022630"/>
    </source>
</evidence>
<proteinExistence type="inferred from homology"/>
<dbReference type="InterPro" id="IPR006094">
    <property type="entry name" value="Oxid_FAD_bind_N"/>
</dbReference>
<evidence type="ECO:0000259" key="5">
    <source>
        <dbReference type="PROSITE" id="PS51387"/>
    </source>
</evidence>
<dbReference type="Proteomes" id="UP000000724">
    <property type="component" value="Contig Pc00c13"/>
</dbReference>
<dbReference type="Gene3D" id="3.40.462.20">
    <property type="match status" value="1"/>
</dbReference>
<dbReference type="Pfam" id="PF01565">
    <property type="entry name" value="FAD_binding_4"/>
    <property type="match status" value="1"/>
</dbReference>
<dbReference type="InterPro" id="IPR012951">
    <property type="entry name" value="BBE"/>
</dbReference>
<name>B6H4X7_PENRW</name>
<dbReference type="BioCyc" id="PCHR:PC13G11230-MONOMER"/>
<dbReference type="eggNOG" id="KOG1231">
    <property type="taxonomic scope" value="Eukaryota"/>
</dbReference>
<evidence type="ECO:0000256" key="4">
    <source>
        <dbReference type="ARBA" id="ARBA00023002"/>
    </source>
</evidence>
<dbReference type="EMBL" id="AM920428">
    <property type="protein sequence ID" value="CAP92192.1"/>
    <property type="molecule type" value="Genomic_DNA"/>
</dbReference>
<comment type="similarity">
    <text evidence="1">Belongs to the oxygen-dependent FAD-linked oxidoreductase family.</text>
</comment>
<dbReference type="InterPro" id="IPR016164">
    <property type="entry name" value="FAD-linked_Oxase-like_C"/>
</dbReference>
<keyword evidence="4" id="KW-0560">Oxidoreductase</keyword>
<dbReference type="GO" id="GO:0016491">
    <property type="term" value="F:oxidoreductase activity"/>
    <property type="evidence" value="ECO:0007669"/>
    <property type="project" value="UniProtKB-KW"/>
</dbReference>
<dbReference type="HOGENOM" id="CLU_018354_10_0_1"/>
<dbReference type="SUPFAM" id="SSF55103">
    <property type="entry name" value="FAD-linked oxidases, C-terminal domain"/>
    <property type="match status" value="1"/>
</dbReference>
<evidence type="ECO:0000256" key="1">
    <source>
        <dbReference type="ARBA" id="ARBA00005466"/>
    </source>
</evidence>
<accession>B6H4X7</accession>
<dbReference type="PANTHER" id="PTHR42973:SF7">
    <property type="entry name" value="FAD-BINDING PCMH-TYPE DOMAIN-CONTAINING PROTEIN"/>
    <property type="match status" value="1"/>
</dbReference>
<evidence type="ECO:0000313" key="7">
    <source>
        <dbReference type="Proteomes" id="UP000000724"/>
    </source>
</evidence>
<protein>
    <submittedName>
        <fullName evidence="6">Pc13g11230 protein</fullName>
    </submittedName>
</protein>
<gene>
    <name evidence="6" type="ORF">Pc13g11230</name>
    <name evidence="6" type="ORF">PCH_Pc13g11230</name>
</gene>
<dbReference type="InterPro" id="IPR036318">
    <property type="entry name" value="FAD-bd_PCMH-like_sf"/>
</dbReference>
<dbReference type="InterPro" id="IPR016166">
    <property type="entry name" value="FAD-bd_PCMH"/>
</dbReference>
<dbReference type="PROSITE" id="PS51387">
    <property type="entry name" value="FAD_PCMH"/>
    <property type="match status" value="1"/>
</dbReference>
<dbReference type="InterPro" id="IPR050416">
    <property type="entry name" value="FAD-linked_Oxidoreductase"/>
</dbReference>
<evidence type="ECO:0000256" key="3">
    <source>
        <dbReference type="ARBA" id="ARBA00022827"/>
    </source>
</evidence>
<dbReference type="VEuPathDB" id="FungiDB:PCH_Pc13g11230"/>
<sequence length="432" mass="46090">MAATEASLVPILRRLIPGLSIYTAGNSNFQDCLNFYNHALDEQPLVCVKPVIDQEVAQVIQFCNTSGIPFCVRSGGHDFFGRSLIKGGVLIDMRAIDSIIVEPGRASARVGGGVIAGTLQETLGSQGLFTPTGQTNTVGYVSWACGGGYGFYVGTYGFGVDQILGARVVLAGGQIVNTDQDPELLWALRGAGAGTFGIVTELRVKVYPVPDLYAGFLAFPLSDAAAVMDRIDKLLDEDFPDEFSGDAIAAHPEMVPMPVSEPCLVLFWSTPAAYGAGDTSSPTFVRSRNVDRVQHKVGAILAQQPPPHPMSIVIFHNNHGRGVRDGIADEVGSTFANRYKHVILGFHGGTKSGPVDAQDVSNAATWATELRDAIDRDGLSLQGGFPSFFPPDQVDVEEFFGAQGAARLRRLKARLDPDNIFCHALPGLGQAK</sequence>
<dbReference type="OrthoDB" id="363185at2759"/>
<dbReference type="Gene3D" id="3.30.465.10">
    <property type="match status" value="2"/>
</dbReference>